<dbReference type="PANTHER" id="PTHR36113">
    <property type="entry name" value="LYASE, PUTATIVE-RELATED-RELATED"/>
    <property type="match status" value="1"/>
</dbReference>
<gene>
    <name evidence="3" type="ORF">SAMN04487960_103434</name>
</gene>
<name>A0A1H2VFH8_9GAMM</name>
<dbReference type="InterPro" id="IPR037523">
    <property type="entry name" value="VOC_core"/>
</dbReference>
<evidence type="ECO:0000259" key="2">
    <source>
        <dbReference type="PROSITE" id="PS51819"/>
    </source>
</evidence>
<sequence>MSALTQGLQHVGLTVTRLEESASFFTQLLGWKEVSRKPDYPAVFVSDGSIMLTLWEAKSDQPAGFDRRTHVGLHHLALRVDDEKTLQEIHDRVADSGLNIEFPPEYVGEGPSRHMMCYEPSGIRVEFFFNGS</sequence>
<proteinExistence type="predicted"/>
<keyword evidence="3" id="KW-0560">Oxidoreductase</keyword>
<dbReference type="Gene3D" id="3.10.180.10">
    <property type="entry name" value="2,3-Dihydroxybiphenyl 1,2-Dioxygenase, domain 1"/>
    <property type="match status" value="1"/>
</dbReference>
<dbReference type="EMBL" id="FNNE01000003">
    <property type="protein sequence ID" value="SDW67042.1"/>
    <property type="molecule type" value="Genomic_DNA"/>
</dbReference>
<dbReference type="GO" id="GO:0046872">
    <property type="term" value="F:metal ion binding"/>
    <property type="evidence" value="ECO:0007669"/>
    <property type="project" value="UniProtKB-KW"/>
</dbReference>
<reference evidence="3 4" key="1">
    <citation type="submission" date="2016-10" db="EMBL/GenBank/DDBJ databases">
        <authorList>
            <person name="de Groot N.N."/>
        </authorList>
    </citation>
    <scope>NUCLEOTIDE SEQUENCE [LARGE SCALE GENOMIC DNA]</scope>
    <source>
        <strain evidence="3 4">CGMCC 1.7059</strain>
    </source>
</reference>
<dbReference type="InterPro" id="IPR004360">
    <property type="entry name" value="Glyas_Fos-R_dOase_dom"/>
</dbReference>
<dbReference type="Pfam" id="PF00903">
    <property type="entry name" value="Glyoxalase"/>
    <property type="match status" value="1"/>
</dbReference>
<dbReference type="GO" id="GO:0051213">
    <property type="term" value="F:dioxygenase activity"/>
    <property type="evidence" value="ECO:0007669"/>
    <property type="project" value="UniProtKB-KW"/>
</dbReference>
<evidence type="ECO:0000256" key="1">
    <source>
        <dbReference type="ARBA" id="ARBA00022723"/>
    </source>
</evidence>
<keyword evidence="3" id="KW-0223">Dioxygenase</keyword>
<dbReference type="PANTHER" id="PTHR36113:SF6">
    <property type="entry name" value="FOSFOMYCIN RESISTANCE PROTEIN FOSX"/>
    <property type="match status" value="1"/>
</dbReference>
<dbReference type="RefSeq" id="WP_091812231.1">
    <property type="nucleotide sequence ID" value="NZ_FNNE01000003.1"/>
</dbReference>
<dbReference type="AlphaFoldDB" id="A0A1H2VFH8"/>
<dbReference type="PROSITE" id="PS51819">
    <property type="entry name" value="VOC"/>
    <property type="match status" value="1"/>
</dbReference>
<evidence type="ECO:0000313" key="3">
    <source>
        <dbReference type="EMBL" id="SDW67042.1"/>
    </source>
</evidence>
<feature type="domain" description="VOC" evidence="2">
    <location>
        <begin position="7"/>
        <end position="130"/>
    </location>
</feature>
<dbReference type="SUPFAM" id="SSF54593">
    <property type="entry name" value="Glyoxalase/Bleomycin resistance protein/Dihydroxybiphenyl dioxygenase"/>
    <property type="match status" value="1"/>
</dbReference>
<dbReference type="InterPro" id="IPR051332">
    <property type="entry name" value="Fosfomycin_Res_Enzymes"/>
</dbReference>
<accession>A0A1H2VFH8</accession>
<protein>
    <submittedName>
        <fullName evidence="3">Catechol 2,3-dioxygenase</fullName>
    </submittedName>
</protein>
<organism evidence="3 4">
    <name type="scientific">Marinobacter mobilis</name>
    <dbReference type="NCBI Taxonomy" id="488533"/>
    <lineage>
        <taxon>Bacteria</taxon>
        <taxon>Pseudomonadati</taxon>
        <taxon>Pseudomonadota</taxon>
        <taxon>Gammaproteobacteria</taxon>
        <taxon>Pseudomonadales</taxon>
        <taxon>Marinobacteraceae</taxon>
        <taxon>Marinobacter</taxon>
    </lineage>
</organism>
<keyword evidence="1" id="KW-0479">Metal-binding</keyword>
<dbReference type="OrthoDB" id="2613830at2"/>
<dbReference type="STRING" id="488533.SAMN04487960_103434"/>
<dbReference type="InterPro" id="IPR029068">
    <property type="entry name" value="Glyas_Bleomycin-R_OHBP_Dase"/>
</dbReference>
<keyword evidence="4" id="KW-1185">Reference proteome</keyword>
<dbReference type="Proteomes" id="UP000199675">
    <property type="component" value="Unassembled WGS sequence"/>
</dbReference>
<evidence type="ECO:0000313" key="4">
    <source>
        <dbReference type="Proteomes" id="UP000199675"/>
    </source>
</evidence>